<proteinExistence type="predicted"/>
<gene>
    <name evidence="4" type="ORF">SAMN06265337_3283</name>
</gene>
<name>A0A212UDB5_9BACT</name>
<dbReference type="Proteomes" id="UP000198131">
    <property type="component" value="Unassembled WGS sequence"/>
</dbReference>
<dbReference type="EMBL" id="FYEW01000002">
    <property type="protein sequence ID" value="SNC76235.1"/>
    <property type="molecule type" value="Genomic_DNA"/>
</dbReference>
<dbReference type="InterPro" id="IPR046478">
    <property type="entry name" value="DUF6799"/>
</dbReference>
<dbReference type="OrthoDB" id="887087at2"/>
<dbReference type="Pfam" id="PF20606">
    <property type="entry name" value="DUF6799"/>
    <property type="match status" value="1"/>
</dbReference>
<dbReference type="RefSeq" id="WP_141106592.1">
    <property type="nucleotide sequence ID" value="NZ_FYEW01000002.1"/>
</dbReference>
<organism evidence="4 5">
    <name type="scientific">Hymenobacter gelipurpurascens</name>
    <dbReference type="NCBI Taxonomy" id="89968"/>
    <lineage>
        <taxon>Bacteria</taxon>
        <taxon>Pseudomonadati</taxon>
        <taxon>Bacteroidota</taxon>
        <taxon>Cytophagia</taxon>
        <taxon>Cytophagales</taxon>
        <taxon>Hymenobacteraceae</taxon>
        <taxon>Hymenobacter</taxon>
    </lineage>
</organism>
<feature type="domain" description="DUF6799" evidence="3">
    <location>
        <begin position="28"/>
        <end position="84"/>
    </location>
</feature>
<keyword evidence="5" id="KW-1185">Reference proteome</keyword>
<evidence type="ECO:0000313" key="4">
    <source>
        <dbReference type="EMBL" id="SNC76235.1"/>
    </source>
</evidence>
<protein>
    <recommendedName>
        <fullName evidence="3">DUF6799 domain-containing protein</fullName>
    </recommendedName>
</protein>
<evidence type="ECO:0000313" key="5">
    <source>
        <dbReference type="Proteomes" id="UP000198131"/>
    </source>
</evidence>
<evidence type="ECO:0000259" key="3">
    <source>
        <dbReference type="Pfam" id="PF20606"/>
    </source>
</evidence>
<reference evidence="5" key="1">
    <citation type="submission" date="2017-06" db="EMBL/GenBank/DDBJ databases">
        <authorList>
            <person name="Varghese N."/>
            <person name="Submissions S."/>
        </authorList>
    </citation>
    <scope>NUCLEOTIDE SEQUENCE [LARGE SCALE GENOMIC DNA]</scope>
    <source>
        <strain evidence="5">DSM 11116</strain>
    </source>
</reference>
<feature type="chain" id="PRO_5012555673" description="DUF6799 domain-containing protein" evidence="2">
    <location>
        <begin position="25"/>
        <end position="150"/>
    </location>
</feature>
<evidence type="ECO:0000256" key="2">
    <source>
        <dbReference type="SAM" id="SignalP"/>
    </source>
</evidence>
<evidence type="ECO:0000256" key="1">
    <source>
        <dbReference type="SAM" id="MobiDB-lite"/>
    </source>
</evidence>
<feature type="signal peptide" evidence="2">
    <location>
        <begin position="1"/>
        <end position="24"/>
    </location>
</feature>
<sequence>MLTYLRPISLGVFLLIAAPQLVQAQSNDGFRRLDGTMYIVRNGEARPMSRDIHLPNGRTITRDGFIVERDGKRTELADGRGCTLLGQSTAVATQPNGRLALAAPGVQESSPEMTEATLISQFQRWWGGPGRGKGKGHFKKGKNKRKHDDD</sequence>
<feature type="region of interest" description="Disordered" evidence="1">
    <location>
        <begin position="125"/>
        <end position="150"/>
    </location>
</feature>
<keyword evidence="2" id="KW-0732">Signal</keyword>
<dbReference type="AlphaFoldDB" id="A0A212UDB5"/>
<feature type="compositionally biased region" description="Basic residues" evidence="1">
    <location>
        <begin position="132"/>
        <end position="150"/>
    </location>
</feature>
<accession>A0A212UDB5</accession>